<reference evidence="2 3" key="1">
    <citation type="journal article" date="2024" name="bioRxiv">
        <title>A reference genome for Trichogramma kaykai: A tiny desert-dwelling parasitoid wasp with competing sex-ratio distorters.</title>
        <authorList>
            <person name="Culotta J."/>
            <person name="Lindsey A.R."/>
        </authorList>
    </citation>
    <scope>NUCLEOTIDE SEQUENCE [LARGE SCALE GENOMIC DNA]</scope>
    <source>
        <strain evidence="2 3">KSX58</strain>
    </source>
</reference>
<dbReference type="Pfam" id="PF03184">
    <property type="entry name" value="DDE_1"/>
    <property type="match status" value="1"/>
</dbReference>
<proteinExistence type="predicted"/>
<evidence type="ECO:0000259" key="1">
    <source>
        <dbReference type="Pfam" id="PF03184"/>
    </source>
</evidence>
<feature type="domain" description="DDE-1" evidence="1">
    <location>
        <begin position="27"/>
        <end position="172"/>
    </location>
</feature>
<organism evidence="2 3">
    <name type="scientific">Trichogramma kaykai</name>
    <dbReference type="NCBI Taxonomy" id="54128"/>
    <lineage>
        <taxon>Eukaryota</taxon>
        <taxon>Metazoa</taxon>
        <taxon>Ecdysozoa</taxon>
        <taxon>Arthropoda</taxon>
        <taxon>Hexapoda</taxon>
        <taxon>Insecta</taxon>
        <taxon>Pterygota</taxon>
        <taxon>Neoptera</taxon>
        <taxon>Endopterygota</taxon>
        <taxon>Hymenoptera</taxon>
        <taxon>Apocrita</taxon>
        <taxon>Proctotrupomorpha</taxon>
        <taxon>Chalcidoidea</taxon>
        <taxon>Trichogrammatidae</taxon>
        <taxon>Trichogramma</taxon>
    </lineage>
</organism>
<dbReference type="AlphaFoldDB" id="A0ABD2WNU5"/>
<dbReference type="EMBL" id="JBJJXI010000092">
    <property type="protein sequence ID" value="KAL3394550.1"/>
    <property type="molecule type" value="Genomic_DNA"/>
</dbReference>
<accession>A0ABD2WNU5</accession>
<sequence length="292" mass="33247">MCPKNGKLLGLKSEKNMYGISPGQDKQNITVLCCYGADGTGIAPMIVYPYTRFPPKDIAASVPDEFVIGHSPSGWMTMDLYYKYIVNGFHKELVNRGIQFPVLLLFDGHSSHMSLALHDFCVEKKIILYCLYPNATHIMQPCDVGIFRPLKKCWKEQVSLHAQSSNKPISKVNFAPIFKLVHEKSCDPEVIKNAFKCCGLFPRNPDIIDYSKCMSNRHKIIRDKINSEKTQEIVDKCNSMINILEKDIPINVLDEFNVAYAAHKTPSIEMTLFNILEKTQRLKPSNKHQSYK</sequence>
<protein>
    <recommendedName>
        <fullName evidence="1">DDE-1 domain-containing protein</fullName>
    </recommendedName>
</protein>
<evidence type="ECO:0000313" key="2">
    <source>
        <dbReference type="EMBL" id="KAL3394550.1"/>
    </source>
</evidence>
<dbReference type="InterPro" id="IPR050863">
    <property type="entry name" value="CenT-Element_Derived"/>
</dbReference>
<dbReference type="PANTHER" id="PTHR19303">
    <property type="entry name" value="TRANSPOSON"/>
    <property type="match status" value="1"/>
</dbReference>
<dbReference type="Proteomes" id="UP001627154">
    <property type="component" value="Unassembled WGS sequence"/>
</dbReference>
<keyword evidence="3" id="KW-1185">Reference proteome</keyword>
<dbReference type="InterPro" id="IPR004875">
    <property type="entry name" value="DDE_SF_endonuclease_dom"/>
</dbReference>
<gene>
    <name evidence="2" type="ORF">TKK_011541</name>
</gene>
<comment type="caution">
    <text evidence="2">The sequence shown here is derived from an EMBL/GenBank/DDBJ whole genome shotgun (WGS) entry which is preliminary data.</text>
</comment>
<dbReference type="PANTHER" id="PTHR19303:SF74">
    <property type="entry name" value="POGO TRANSPOSABLE ELEMENT WITH KRAB DOMAIN"/>
    <property type="match status" value="1"/>
</dbReference>
<evidence type="ECO:0000313" key="3">
    <source>
        <dbReference type="Proteomes" id="UP001627154"/>
    </source>
</evidence>
<name>A0ABD2WNU5_9HYME</name>